<protein>
    <submittedName>
        <fullName evidence="2">Uncharacterized protein</fullName>
    </submittedName>
</protein>
<feature type="signal peptide" evidence="1">
    <location>
        <begin position="1"/>
        <end position="18"/>
    </location>
</feature>
<dbReference type="OrthoDB" id="6894754at2"/>
<sequence length="112" mass="12218">MNRVLFGVCFVIAMPVLAQSVEIITEFNGLDIEWEPLGVEEASSEQVDLKGTPAVTVINRSNERVLCEFAALPDETERTPTSVLEPNDRAVLEVPGKYSEGGPIALLECVKD</sequence>
<feature type="chain" id="PRO_5009255214" evidence="1">
    <location>
        <begin position="19"/>
        <end position="112"/>
    </location>
</feature>
<evidence type="ECO:0000313" key="2">
    <source>
        <dbReference type="EMBL" id="SDR94502.1"/>
    </source>
</evidence>
<organism evidence="2 3">
    <name type="scientific">Halopseudomonas xinjiangensis</name>
    <dbReference type="NCBI Taxonomy" id="487184"/>
    <lineage>
        <taxon>Bacteria</taxon>
        <taxon>Pseudomonadati</taxon>
        <taxon>Pseudomonadota</taxon>
        <taxon>Gammaproteobacteria</taxon>
        <taxon>Pseudomonadales</taxon>
        <taxon>Pseudomonadaceae</taxon>
        <taxon>Halopseudomonas</taxon>
    </lineage>
</organism>
<dbReference type="AlphaFoldDB" id="A0A1H1N674"/>
<keyword evidence="3" id="KW-1185">Reference proteome</keyword>
<evidence type="ECO:0000313" key="3">
    <source>
        <dbReference type="Proteomes" id="UP000243207"/>
    </source>
</evidence>
<dbReference type="EMBL" id="LT629736">
    <property type="protein sequence ID" value="SDR94502.1"/>
    <property type="molecule type" value="Genomic_DNA"/>
</dbReference>
<evidence type="ECO:0000256" key="1">
    <source>
        <dbReference type="SAM" id="SignalP"/>
    </source>
</evidence>
<keyword evidence="1" id="KW-0732">Signal</keyword>
<dbReference type="RefSeq" id="WP_093391767.1">
    <property type="nucleotide sequence ID" value="NZ_LT629736.1"/>
</dbReference>
<accession>A0A1H1N674</accession>
<proteinExistence type="predicted"/>
<dbReference type="Proteomes" id="UP000243207">
    <property type="component" value="Chromosome I"/>
</dbReference>
<name>A0A1H1N674_9GAMM</name>
<gene>
    <name evidence="2" type="ORF">SAMN05216421_0617</name>
</gene>
<reference evidence="3" key="1">
    <citation type="submission" date="2016-10" db="EMBL/GenBank/DDBJ databases">
        <authorList>
            <person name="Varghese N."/>
            <person name="Submissions S."/>
        </authorList>
    </citation>
    <scope>NUCLEOTIDE SEQUENCE [LARGE SCALE GENOMIC DNA]</scope>
    <source>
        <strain evidence="3">NRRL B-51270</strain>
    </source>
</reference>